<accession>E6VTG4</accession>
<dbReference type="KEGG" id="das:Daes_1125"/>
<dbReference type="Proteomes" id="UP000002191">
    <property type="component" value="Chromosome"/>
</dbReference>
<dbReference type="Gene3D" id="3.40.50.1820">
    <property type="entry name" value="alpha/beta hydrolase"/>
    <property type="match status" value="1"/>
</dbReference>
<keyword evidence="3" id="KW-1185">Reference proteome</keyword>
<reference evidence="2 3" key="2">
    <citation type="journal article" date="2014" name="Genome Announc.">
        <title>Complete Genome Sequence of the Subsurface, Mesophilic Sulfate-Reducing Bacterium Desulfovibrio aespoeensis Aspo-2.</title>
        <authorList>
            <person name="Pedersen K."/>
            <person name="Bengtsson A."/>
            <person name="Edlund J."/>
            <person name="Rabe L."/>
            <person name="Hazen T."/>
            <person name="Chakraborty R."/>
            <person name="Goodwin L."/>
            <person name="Shapiro N."/>
        </authorList>
    </citation>
    <scope>NUCLEOTIDE SEQUENCE [LARGE SCALE GENOMIC DNA]</scope>
    <source>
        <strain evidence="3">ATCC 700646 / DSM 10631 / Aspo-2</strain>
    </source>
</reference>
<dbReference type="Pfam" id="PF00326">
    <property type="entry name" value="Peptidase_S9"/>
    <property type="match status" value="1"/>
</dbReference>
<dbReference type="GO" id="GO:0006508">
    <property type="term" value="P:proteolysis"/>
    <property type="evidence" value="ECO:0007669"/>
    <property type="project" value="InterPro"/>
</dbReference>
<dbReference type="RefSeq" id="WP_013514072.1">
    <property type="nucleotide sequence ID" value="NC_014844.1"/>
</dbReference>
<dbReference type="InterPro" id="IPR050261">
    <property type="entry name" value="FrsA_esterase"/>
</dbReference>
<evidence type="ECO:0000313" key="3">
    <source>
        <dbReference type="Proteomes" id="UP000002191"/>
    </source>
</evidence>
<dbReference type="PANTHER" id="PTHR22946">
    <property type="entry name" value="DIENELACTONE HYDROLASE DOMAIN-CONTAINING PROTEIN-RELATED"/>
    <property type="match status" value="1"/>
</dbReference>
<protein>
    <recommendedName>
        <fullName evidence="1">Peptidase S9 prolyl oligopeptidase catalytic domain-containing protein</fullName>
    </recommendedName>
</protein>
<proteinExistence type="predicted"/>
<name>E6VTG4_PSEA9</name>
<dbReference type="SUPFAM" id="SSF53474">
    <property type="entry name" value="alpha/beta-Hydrolases"/>
    <property type="match status" value="1"/>
</dbReference>
<organism evidence="2 3">
    <name type="scientific">Pseudodesulfovibrio aespoeensis (strain ATCC 700646 / DSM 10631 / Aspo-2)</name>
    <name type="common">Desulfovibrio aespoeensis</name>
    <dbReference type="NCBI Taxonomy" id="643562"/>
    <lineage>
        <taxon>Bacteria</taxon>
        <taxon>Pseudomonadati</taxon>
        <taxon>Thermodesulfobacteriota</taxon>
        <taxon>Desulfovibrionia</taxon>
        <taxon>Desulfovibrionales</taxon>
        <taxon>Desulfovibrionaceae</taxon>
    </lineage>
</organism>
<sequence length="572" mass="64206">MRHLSVSEKWLVPFVLIASVVLFQTAAVASGGIDPADPMVKITSPPRDLDVNKVLALVSKDVSKETGIKESFITYYWQTFDHAVYEGKENGSPTFVDLYVPGFFSDDDVHGMLNAIADALVKHAGAERNWVFIHTHFPLPQQVYIGGAITSWDTYRGKPNNNPRDIEERALNKFQFNDSSFVFHSLWRFGVIASGGSDLGEVLTVTSRIEDFNKESWYTSWTSMADKVRAVGDEFASSLHGRSAREAYLRATNYYRASEVYLPATDPRKHAAWEKGRNTFLKAARLSGGLIEPVRIPYEKTTLPGYFIKADNSGKKRPLLLIQTGLDGTAEDLYFFLGVPAAKRGYNCLIYEGPGQGEVIGSQKLPFRHDWEKVVSPIVDYALTRSEVDADRLAIMGYSMGGYLVPRALAFEKRIRWGIVNGGVYSVFDGTMTKFPAEVREGVGKSSRKEKVNALAYAEMKKHPDLNQFINQMLWTFDAGSPFELFSKLKKYSMEDVLEKIETEMLVLNSSGDQIAGSYEQAKKFYNGLQTNKSYYEFTSDQGAQFHCQAGAPLVSSERILNWLDERAKPMQ</sequence>
<evidence type="ECO:0000313" key="2">
    <source>
        <dbReference type="EMBL" id="ADU62141.1"/>
    </source>
</evidence>
<dbReference type="eggNOG" id="COG1073">
    <property type="taxonomic scope" value="Bacteria"/>
</dbReference>
<dbReference type="STRING" id="643562.Daes_1125"/>
<dbReference type="PANTHER" id="PTHR22946:SF12">
    <property type="entry name" value="CONIDIAL PIGMENT BIOSYNTHESIS PROTEIN AYG1 (AFU_ORTHOLOGUE AFUA_2G17550)"/>
    <property type="match status" value="1"/>
</dbReference>
<dbReference type="Gene3D" id="1.20.1440.110">
    <property type="entry name" value="acylaminoacyl peptidase"/>
    <property type="match status" value="1"/>
</dbReference>
<dbReference type="InterPro" id="IPR029058">
    <property type="entry name" value="AB_hydrolase_fold"/>
</dbReference>
<dbReference type="EMBL" id="CP002431">
    <property type="protein sequence ID" value="ADU62141.1"/>
    <property type="molecule type" value="Genomic_DNA"/>
</dbReference>
<dbReference type="GO" id="GO:0008236">
    <property type="term" value="F:serine-type peptidase activity"/>
    <property type="evidence" value="ECO:0007669"/>
    <property type="project" value="InterPro"/>
</dbReference>
<reference evidence="3" key="1">
    <citation type="submission" date="2010-12" db="EMBL/GenBank/DDBJ databases">
        <title>Complete sequence of Desulfovibrio aespoeensis Aspo-2.</title>
        <authorList>
            <consortium name="US DOE Joint Genome Institute"/>
            <person name="Lucas S."/>
            <person name="Copeland A."/>
            <person name="Lapidus A."/>
            <person name="Cheng J.-F."/>
            <person name="Goodwin L."/>
            <person name="Pitluck S."/>
            <person name="Chertkov O."/>
            <person name="Misra M."/>
            <person name="Detter J.C."/>
            <person name="Han C."/>
            <person name="Tapia R."/>
            <person name="Land M."/>
            <person name="Hauser L."/>
            <person name="Kyrpides N."/>
            <person name="Ivanova N."/>
            <person name="Ovchinnikova G."/>
            <person name="Pedersen K."/>
            <person name="Jagevall S."/>
            <person name="Hazen T."/>
            <person name="Woyke T."/>
        </authorList>
    </citation>
    <scope>NUCLEOTIDE SEQUENCE [LARGE SCALE GENOMIC DNA]</scope>
    <source>
        <strain evidence="3">ATCC 700646 / DSM 10631 / Aspo-2</strain>
    </source>
</reference>
<evidence type="ECO:0000259" key="1">
    <source>
        <dbReference type="Pfam" id="PF00326"/>
    </source>
</evidence>
<dbReference type="InterPro" id="IPR001375">
    <property type="entry name" value="Peptidase_S9_cat"/>
</dbReference>
<feature type="domain" description="Peptidase S9 prolyl oligopeptidase catalytic" evidence="1">
    <location>
        <begin position="378"/>
        <end position="444"/>
    </location>
</feature>
<dbReference type="AlphaFoldDB" id="E6VTG4"/>
<dbReference type="HOGENOM" id="CLU_034451_1_1_7"/>
<gene>
    <name evidence="2" type="ordered locus">Daes_1125</name>
</gene>
<dbReference type="OrthoDB" id="217645at2"/>